<evidence type="ECO:0000256" key="1">
    <source>
        <dbReference type="ARBA" id="ARBA00007447"/>
    </source>
</evidence>
<dbReference type="EMBL" id="JAMSHJ010000003">
    <property type="protein sequence ID" value="KAI5425361.1"/>
    <property type="molecule type" value="Genomic_DNA"/>
</dbReference>
<dbReference type="InterPro" id="IPR051708">
    <property type="entry name" value="Plant_Aspart_Prot_A1"/>
</dbReference>
<dbReference type="InterPro" id="IPR001461">
    <property type="entry name" value="Aspartic_peptidase_A1"/>
</dbReference>
<evidence type="ECO:0000256" key="4">
    <source>
        <dbReference type="ARBA" id="ARBA00022801"/>
    </source>
</evidence>
<evidence type="ECO:0000259" key="9">
    <source>
        <dbReference type="PROSITE" id="PS51767"/>
    </source>
</evidence>
<dbReference type="PROSITE" id="PS51767">
    <property type="entry name" value="PEPTIDASE_A1"/>
    <property type="match status" value="1"/>
</dbReference>
<feature type="active site" evidence="6">
    <location>
        <position position="339"/>
    </location>
</feature>
<comment type="caution">
    <text evidence="10">The sequence shown here is derived from an EMBL/GenBank/DDBJ whole genome shotgun (WGS) entry which is preliminary data.</text>
</comment>
<dbReference type="PANTHER" id="PTHR47967:SF36">
    <property type="entry name" value="PEPTIDASE A1 DOMAIN-CONTAINING PROTEIN"/>
    <property type="match status" value="1"/>
</dbReference>
<dbReference type="InterPro" id="IPR001969">
    <property type="entry name" value="Aspartic_peptidase_AS"/>
</dbReference>
<evidence type="ECO:0000256" key="8">
    <source>
        <dbReference type="SAM" id="SignalP"/>
    </source>
</evidence>
<evidence type="ECO:0000313" key="11">
    <source>
        <dbReference type="Proteomes" id="UP001058974"/>
    </source>
</evidence>
<dbReference type="GO" id="GO:0006508">
    <property type="term" value="P:proteolysis"/>
    <property type="evidence" value="ECO:0007669"/>
    <property type="project" value="UniProtKB-KW"/>
</dbReference>
<dbReference type="FunFam" id="2.40.70.10:FF:000120">
    <property type="entry name" value="Aspartic proteinase nepenthesin-2"/>
    <property type="match status" value="1"/>
</dbReference>
<dbReference type="GO" id="GO:0005576">
    <property type="term" value="C:extracellular region"/>
    <property type="evidence" value="ECO:0007669"/>
    <property type="project" value="TreeGrafter"/>
</dbReference>
<dbReference type="InterPro" id="IPR032861">
    <property type="entry name" value="TAXi_N"/>
</dbReference>
<dbReference type="Gene3D" id="2.40.70.10">
    <property type="entry name" value="Acid Proteases"/>
    <property type="match status" value="2"/>
</dbReference>
<feature type="signal peptide" evidence="8">
    <location>
        <begin position="1"/>
        <end position="21"/>
    </location>
</feature>
<evidence type="ECO:0000256" key="7">
    <source>
        <dbReference type="RuleBase" id="RU000454"/>
    </source>
</evidence>
<dbReference type="PANTHER" id="PTHR47967">
    <property type="entry name" value="OS07G0603500 PROTEIN-RELATED"/>
    <property type="match status" value="1"/>
</dbReference>
<dbReference type="Pfam" id="PF14543">
    <property type="entry name" value="TAXi_N"/>
    <property type="match status" value="1"/>
</dbReference>
<protein>
    <recommendedName>
        <fullName evidence="9">Peptidase A1 domain-containing protein</fullName>
    </recommendedName>
</protein>
<dbReference type="PRINTS" id="PR00792">
    <property type="entry name" value="PEPSIN"/>
</dbReference>
<evidence type="ECO:0000256" key="2">
    <source>
        <dbReference type="ARBA" id="ARBA00022670"/>
    </source>
</evidence>
<comment type="similarity">
    <text evidence="1 7">Belongs to the peptidase A1 family.</text>
</comment>
<reference evidence="10 11" key="1">
    <citation type="journal article" date="2022" name="Nat. Genet.">
        <title>Improved pea reference genome and pan-genome highlight genomic features and evolutionary characteristics.</title>
        <authorList>
            <person name="Yang T."/>
            <person name="Liu R."/>
            <person name="Luo Y."/>
            <person name="Hu S."/>
            <person name="Wang D."/>
            <person name="Wang C."/>
            <person name="Pandey M.K."/>
            <person name="Ge S."/>
            <person name="Xu Q."/>
            <person name="Li N."/>
            <person name="Li G."/>
            <person name="Huang Y."/>
            <person name="Saxena R.K."/>
            <person name="Ji Y."/>
            <person name="Li M."/>
            <person name="Yan X."/>
            <person name="He Y."/>
            <person name="Liu Y."/>
            <person name="Wang X."/>
            <person name="Xiang C."/>
            <person name="Varshney R.K."/>
            <person name="Ding H."/>
            <person name="Gao S."/>
            <person name="Zong X."/>
        </authorList>
    </citation>
    <scope>NUCLEOTIDE SEQUENCE [LARGE SCALE GENOMIC DNA]</scope>
    <source>
        <strain evidence="10 11">cv. Zhongwan 6</strain>
    </source>
</reference>
<keyword evidence="5" id="KW-0325">Glycoprotein</keyword>
<keyword evidence="8" id="KW-0732">Signal</keyword>
<feature type="domain" description="Peptidase A1" evidence="9">
    <location>
        <begin position="91"/>
        <end position="466"/>
    </location>
</feature>
<keyword evidence="11" id="KW-1185">Reference proteome</keyword>
<dbReference type="InterPro" id="IPR034161">
    <property type="entry name" value="Pepsin-like_plant"/>
</dbReference>
<dbReference type="InterPro" id="IPR033121">
    <property type="entry name" value="PEPTIDASE_A1"/>
</dbReference>
<proteinExistence type="inferred from homology"/>
<evidence type="ECO:0000256" key="5">
    <source>
        <dbReference type="ARBA" id="ARBA00023180"/>
    </source>
</evidence>
<dbReference type="GO" id="GO:0004190">
    <property type="term" value="F:aspartic-type endopeptidase activity"/>
    <property type="evidence" value="ECO:0007669"/>
    <property type="project" value="UniProtKB-KW"/>
</dbReference>
<dbReference type="AlphaFoldDB" id="A0A9D5B031"/>
<dbReference type="InterPro" id="IPR032799">
    <property type="entry name" value="TAXi_C"/>
</dbReference>
<evidence type="ECO:0000256" key="3">
    <source>
        <dbReference type="ARBA" id="ARBA00022750"/>
    </source>
</evidence>
<feature type="chain" id="PRO_5038723709" description="Peptidase A1 domain-containing protein" evidence="8">
    <location>
        <begin position="22"/>
        <end position="474"/>
    </location>
</feature>
<dbReference type="CDD" id="cd05476">
    <property type="entry name" value="pepsin_A_like_plant"/>
    <property type="match status" value="1"/>
</dbReference>
<keyword evidence="4 7" id="KW-0378">Hydrolase</keyword>
<name>A0A9D5B031_PEA</name>
<sequence>MAYPYILYSLSLLSLFTFSFSSSNPNPNTITLPLSPLFTKSQSSDLINSLKTAATSSLTRAHHLKTQNPNHKQPSSSHTNTQIYPKSYGGYSINLNFGTPPQTLSFILDTGSSLVWFPCSSHYLCSNCNFPNINPTKIPSFIPRNSSTSKILGCTNSKCGYIFGPDIKSRCRGCNPQSQNCSNITCPAYIIQYGLGSTAGFLLLDNLDFPGKKTVENFLVGCSILSTRQPSGIAGFGRGEDSLPSQMGLKRFSYCLLSHQFDDSSENSNLVLQVSSTGDGKTSGLSYTPFRKNPSTNNTAFLEYYYVNLRTVVIGGKRVKIPLTISEPGTDGNGGTIVDSGSTFTYMEKEIFDLVSKEFEKQLSNYSRAKDVEAASGLSLCFNFTDVKTVQFPELVFQFKGGAKMKLPVENYFSLAGEGEAACLTVMSDGVSAPERNGGPAIILGNYQQQNFNIEFDLDNDRFGFGPQSCQKSA</sequence>
<accession>A0A9D5B031</accession>
<organism evidence="10 11">
    <name type="scientific">Pisum sativum</name>
    <name type="common">Garden pea</name>
    <name type="synonym">Lathyrus oleraceus</name>
    <dbReference type="NCBI Taxonomy" id="3888"/>
    <lineage>
        <taxon>Eukaryota</taxon>
        <taxon>Viridiplantae</taxon>
        <taxon>Streptophyta</taxon>
        <taxon>Embryophyta</taxon>
        <taxon>Tracheophyta</taxon>
        <taxon>Spermatophyta</taxon>
        <taxon>Magnoliopsida</taxon>
        <taxon>eudicotyledons</taxon>
        <taxon>Gunneridae</taxon>
        <taxon>Pentapetalae</taxon>
        <taxon>rosids</taxon>
        <taxon>fabids</taxon>
        <taxon>Fabales</taxon>
        <taxon>Fabaceae</taxon>
        <taxon>Papilionoideae</taxon>
        <taxon>50 kb inversion clade</taxon>
        <taxon>NPAAA clade</taxon>
        <taxon>Hologalegina</taxon>
        <taxon>IRL clade</taxon>
        <taxon>Fabeae</taxon>
        <taxon>Lathyrus</taxon>
    </lineage>
</organism>
<dbReference type="Proteomes" id="UP001058974">
    <property type="component" value="Chromosome 3"/>
</dbReference>
<dbReference type="PROSITE" id="PS00141">
    <property type="entry name" value="ASP_PROTEASE"/>
    <property type="match status" value="1"/>
</dbReference>
<feature type="active site" evidence="6">
    <location>
        <position position="109"/>
    </location>
</feature>
<dbReference type="SUPFAM" id="SSF50630">
    <property type="entry name" value="Acid proteases"/>
    <property type="match status" value="1"/>
</dbReference>
<evidence type="ECO:0000313" key="10">
    <source>
        <dbReference type="EMBL" id="KAI5425361.1"/>
    </source>
</evidence>
<dbReference type="FunFam" id="2.40.70.10:FF:000034">
    <property type="entry name" value="Aspartyl protease family protein"/>
    <property type="match status" value="1"/>
</dbReference>
<dbReference type="InterPro" id="IPR021109">
    <property type="entry name" value="Peptidase_aspartic_dom_sf"/>
</dbReference>
<evidence type="ECO:0000256" key="6">
    <source>
        <dbReference type="PIRSR" id="PIRSR601461-1"/>
    </source>
</evidence>
<dbReference type="Pfam" id="PF14541">
    <property type="entry name" value="TAXi_C"/>
    <property type="match status" value="1"/>
</dbReference>
<keyword evidence="2 7" id="KW-0645">Protease</keyword>
<gene>
    <name evidence="10" type="ORF">KIW84_031239</name>
</gene>
<keyword evidence="3 7" id="KW-0064">Aspartyl protease</keyword>
<dbReference type="Gramene" id="Psat03G0123900-T1">
    <property type="protein sequence ID" value="KAI5425361.1"/>
    <property type="gene ID" value="KIW84_031239"/>
</dbReference>